<reference evidence="2" key="1">
    <citation type="submission" date="2022-08" db="EMBL/GenBank/DDBJ databases">
        <authorList>
            <person name="Deng Y."/>
            <person name="Han X.-F."/>
            <person name="Zhang Y.-Q."/>
        </authorList>
    </citation>
    <scope>NUCLEOTIDE SEQUENCE</scope>
    <source>
        <strain evidence="2">CPCC 203386</strain>
    </source>
</reference>
<feature type="non-terminal residue" evidence="2">
    <location>
        <position position="1"/>
    </location>
</feature>
<feature type="transmembrane region" description="Helical" evidence="1">
    <location>
        <begin position="21"/>
        <end position="44"/>
    </location>
</feature>
<evidence type="ECO:0000313" key="2">
    <source>
        <dbReference type="EMBL" id="MCS5737495.1"/>
    </source>
</evidence>
<protein>
    <submittedName>
        <fullName evidence="2">Uncharacterized protein</fullName>
    </submittedName>
</protein>
<keyword evidence="1" id="KW-0812">Transmembrane</keyword>
<accession>A0ABT2HC20</accession>
<organism evidence="2 3">
    <name type="scientific">Herbiconiux daphne</name>
    <dbReference type="NCBI Taxonomy" id="2970914"/>
    <lineage>
        <taxon>Bacteria</taxon>
        <taxon>Bacillati</taxon>
        <taxon>Actinomycetota</taxon>
        <taxon>Actinomycetes</taxon>
        <taxon>Micrococcales</taxon>
        <taxon>Microbacteriaceae</taxon>
        <taxon>Herbiconiux</taxon>
    </lineage>
</organism>
<evidence type="ECO:0000256" key="1">
    <source>
        <dbReference type="SAM" id="Phobius"/>
    </source>
</evidence>
<dbReference type="RefSeq" id="WP_259543915.1">
    <property type="nucleotide sequence ID" value="NZ_JANLCJ010000762.1"/>
</dbReference>
<feature type="transmembrane region" description="Helical" evidence="1">
    <location>
        <begin position="50"/>
        <end position="69"/>
    </location>
</feature>
<keyword evidence="1" id="KW-0472">Membrane</keyword>
<proteinExistence type="predicted"/>
<keyword evidence="1" id="KW-1133">Transmembrane helix</keyword>
<gene>
    <name evidence="2" type="ORF">N1032_27570</name>
</gene>
<comment type="caution">
    <text evidence="2">The sequence shown here is derived from an EMBL/GenBank/DDBJ whole genome shotgun (WGS) entry which is preliminary data.</text>
</comment>
<dbReference type="EMBL" id="JANLCJ010000762">
    <property type="protein sequence ID" value="MCS5737495.1"/>
    <property type="molecule type" value="Genomic_DNA"/>
</dbReference>
<sequence>TTTELLFANTLLSYQRQRSDASFMMCLIMASLIVITLTGIVHLWTDGGLSFLLFVAGSITNVFAILFWLNQISDLIKLTKKLKTLDRKVKLGWEYDLYSFDR</sequence>
<keyword evidence="3" id="KW-1185">Reference proteome</keyword>
<name>A0ABT2HC20_9MICO</name>
<evidence type="ECO:0000313" key="3">
    <source>
        <dbReference type="Proteomes" id="UP001165586"/>
    </source>
</evidence>
<dbReference type="Proteomes" id="UP001165586">
    <property type="component" value="Unassembled WGS sequence"/>
</dbReference>